<protein>
    <submittedName>
        <fullName evidence="1">Uncharacterized protein</fullName>
    </submittedName>
</protein>
<accession>A0ABS3DZJ1</accession>
<dbReference type="EMBL" id="JAEKJY010000005">
    <property type="protein sequence ID" value="MBN8236619.1"/>
    <property type="molecule type" value="Genomic_DNA"/>
</dbReference>
<proteinExistence type="predicted"/>
<gene>
    <name evidence="1" type="ORF">JF544_15250</name>
</gene>
<name>A0ABS3DZJ1_9BACI</name>
<sequence>MIFPWVLMVTLVFVLLVSFTAASFENHQRLTQSHQYGIIKKHLLERARHYINTELTLAQDSEAVFPYSYRTANGTAAADCRKETETLWKCSWELSVNESGSKYVVTFQYPDK</sequence>
<evidence type="ECO:0000313" key="1">
    <source>
        <dbReference type="EMBL" id="MBN8236619.1"/>
    </source>
</evidence>
<comment type="caution">
    <text evidence="1">The sequence shown here is derived from an EMBL/GenBank/DDBJ whole genome shotgun (WGS) entry which is preliminary data.</text>
</comment>
<organism evidence="1 2">
    <name type="scientific">Halobacillus kuroshimensis</name>
    <dbReference type="NCBI Taxonomy" id="302481"/>
    <lineage>
        <taxon>Bacteria</taxon>
        <taxon>Bacillati</taxon>
        <taxon>Bacillota</taxon>
        <taxon>Bacilli</taxon>
        <taxon>Bacillales</taxon>
        <taxon>Bacillaceae</taxon>
        <taxon>Halobacillus</taxon>
    </lineage>
</organism>
<evidence type="ECO:0000313" key="2">
    <source>
        <dbReference type="Proteomes" id="UP000663970"/>
    </source>
</evidence>
<dbReference type="Proteomes" id="UP000663970">
    <property type="component" value="Unassembled WGS sequence"/>
</dbReference>
<dbReference type="RefSeq" id="WP_206935167.1">
    <property type="nucleotide sequence ID" value="NZ_JAEKJY010000005.1"/>
</dbReference>
<keyword evidence="2" id="KW-1185">Reference proteome</keyword>
<reference evidence="1 2" key="1">
    <citation type="submission" date="2020-12" db="EMBL/GenBank/DDBJ databases">
        <title>Oil enriched cultivation method for isolating marine PHA-producing bacteria.</title>
        <authorList>
            <person name="Zheng W."/>
            <person name="Yu S."/>
            <person name="Huang Y."/>
        </authorList>
    </citation>
    <scope>NUCLEOTIDE SEQUENCE [LARGE SCALE GENOMIC DNA]</scope>
    <source>
        <strain evidence="1 2">SY-2-6</strain>
    </source>
</reference>